<dbReference type="OrthoDB" id="4187110at2"/>
<dbReference type="RefSeq" id="WP_125480927.1">
    <property type="nucleotide sequence ID" value="NZ_RSFW01000017.1"/>
</dbReference>
<comment type="caution">
    <text evidence="7">The sequence shown here is derived from an EMBL/GenBank/DDBJ whole genome shotgun (WGS) entry which is preliminary data.</text>
</comment>
<gene>
    <name evidence="7" type="ORF">EJA10_15530</name>
</gene>
<accession>A0A427TPC0</accession>
<dbReference type="Proteomes" id="UP000279911">
    <property type="component" value="Unassembled WGS sequence"/>
</dbReference>
<keyword evidence="3 5" id="KW-1133">Transmembrane helix</keyword>
<keyword evidence="4 5" id="KW-0472">Membrane</keyword>
<evidence type="ECO:0000256" key="1">
    <source>
        <dbReference type="ARBA" id="ARBA00004141"/>
    </source>
</evidence>
<reference evidence="8" key="1">
    <citation type="submission" date="2018-12" db="EMBL/GenBank/DDBJ databases">
        <title>Bacillus chawlae sp. nov., Bacillus glennii sp. nov., and Bacillus saganii sp. nov. Isolated from the Vehicle Assembly Building at Kennedy Space Center where the Viking Spacecraft were Assembled.</title>
        <authorList>
            <person name="Seuylemezian A."/>
            <person name="Vaishampayan P."/>
        </authorList>
    </citation>
    <scope>NUCLEOTIDE SEQUENCE [LARGE SCALE GENOMIC DNA]</scope>
    <source>
        <strain evidence="8">DSM 13966</strain>
    </source>
</reference>
<feature type="transmembrane region" description="Helical" evidence="5">
    <location>
        <begin position="76"/>
        <end position="94"/>
    </location>
</feature>
<dbReference type="PANTHER" id="PTHR43471">
    <property type="entry name" value="ABC TRANSPORTER PERMEASE"/>
    <property type="match status" value="1"/>
</dbReference>
<evidence type="ECO:0000259" key="6">
    <source>
        <dbReference type="Pfam" id="PF12698"/>
    </source>
</evidence>
<keyword evidence="2 5" id="KW-0812">Transmembrane</keyword>
<sequence length="259" mass="29052">MNQWFILLKKEFLEMSRNYKWVWVPITFILLGILDPLTSYYLPQIIDSVGDLPEGTVIQIPEPSAAEVFIMSLSEYQLIGILIIVLSTMAIVSGERKSGVVQLILVKPVSYFSYITSKWAGALILISSSLFLGMLASWYYTGVLYEFLPFSDFLAAYWAYALWLILVLTLVVLCSAALKHPGATAMVTLITVFVLNLVGGSLTHALEWSPTQLPLYVSERLTTNQWPEHIWPAAGLAALFTFAFLVMAILLFKRKELAD</sequence>
<dbReference type="GO" id="GO:0140359">
    <property type="term" value="F:ABC-type transporter activity"/>
    <property type="evidence" value="ECO:0007669"/>
    <property type="project" value="InterPro"/>
</dbReference>
<evidence type="ECO:0000313" key="7">
    <source>
        <dbReference type="EMBL" id="RSD26225.1"/>
    </source>
</evidence>
<feature type="transmembrane region" description="Helical" evidence="5">
    <location>
        <begin position="115"/>
        <end position="140"/>
    </location>
</feature>
<protein>
    <submittedName>
        <fullName evidence="7">ABC transporter permease</fullName>
    </submittedName>
</protein>
<evidence type="ECO:0000256" key="4">
    <source>
        <dbReference type="ARBA" id="ARBA00023136"/>
    </source>
</evidence>
<name>A0A427TPC0_9BACI</name>
<feature type="domain" description="ABC-2 type transporter transmembrane" evidence="6">
    <location>
        <begin position="79"/>
        <end position="250"/>
    </location>
</feature>
<dbReference type="AlphaFoldDB" id="A0A427TPC0"/>
<feature type="transmembrane region" description="Helical" evidence="5">
    <location>
        <begin position="230"/>
        <end position="252"/>
    </location>
</feature>
<feature type="transmembrane region" description="Helical" evidence="5">
    <location>
        <begin position="160"/>
        <end position="178"/>
    </location>
</feature>
<proteinExistence type="predicted"/>
<dbReference type="InterPro" id="IPR013525">
    <property type="entry name" value="ABC2_TM"/>
</dbReference>
<evidence type="ECO:0000256" key="5">
    <source>
        <dbReference type="SAM" id="Phobius"/>
    </source>
</evidence>
<comment type="subcellular location">
    <subcellularLocation>
        <location evidence="1">Membrane</location>
        <topology evidence="1">Multi-pass membrane protein</topology>
    </subcellularLocation>
</comment>
<evidence type="ECO:0000313" key="8">
    <source>
        <dbReference type="Proteomes" id="UP000279911"/>
    </source>
</evidence>
<dbReference type="Pfam" id="PF12698">
    <property type="entry name" value="ABC2_membrane_3"/>
    <property type="match status" value="1"/>
</dbReference>
<evidence type="ECO:0000256" key="3">
    <source>
        <dbReference type="ARBA" id="ARBA00022989"/>
    </source>
</evidence>
<dbReference type="GO" id="GO:0016020">
    <property type="term" value="C:membrane"/>
    <property type="evidence" value="ECO:0007669"/>
    <property type="project" value="UniProtKB-SubCell"/>
</dbReference>
<feature type="transmembrane region" description="Helical" evidence="5">
    <location>
        <begin position="185"/>
        <end position="206"/>
    </location>
</feature>
<evidence type="ECO:0000256" key="2">
    <source>
        <dbReference type="ARBA" id="ARBA00022692"/>
    </source>
</evidence>
<dbReference type="EMBL" id="RSFW01000017">
    <property type="protein sequence ID" value="RSD26225.1"/>
    <property type="molecule type" value="Genomic_DNA"/>
</dbReference>
<feature type="transmembrane region" description="Helical" evidence="5">
    <location>
        <begin position="21"/>
        <end position="42"/>
    </location>
</feature>
<organism evidence="7 8">
    <name type="scientific">Mesobacillus subterraneus</name>
    <dbReference type="NCBI Taxonomy" id="285983"/>
    <lineage>
        <taxon>Bacteria</taxon>
        <taxon>Bacillati</taxon>
        <taxon>Bacillota</taxon>
        <taxon>Bacilli</taxon>
        <taxon>Bacillales</taxon>
        <taxon>Bacillaceae</taxon>
        <taxon>Mesobacillus</taxon>
    </lineage>
</organism>